<accession>A0A8B7N1D1</accession>
<evidence type="ECO:0000256" key="4">
    <source>
        <dbReference type="ARBA" id="ARBA00022989"/>
    </source>
</evidence>
<evidence type="ECO:0000256" key="7">
    <source>
        <dbReference type="SAM" id="Phobius"/>
    </source>
</evidence>
<evidence type="ECO:0000313" key="9">
    <source>
        <dbReference type="RefSeq" id="XP_018007647.1"/>
    </source>
</evidence>
<dbReference type="RefSeq" id="XP_018007647.1">
    <property type="nucleotide sequence ID" value="XM_018152158.1"/>
</dbReference>
<evidence type="ECO:0000256" key="3">
    <source>
        <dbReference type="ARBA" id="ARBA00022692"/>
    </source>
</evidence>
<proteinExistence type="inferred from homology"/>
<name>A0A8B7N1D1_HYAAZ</name>
<dbReference type="GO" id="GO:0005737">
    <property type="term" value="C:cytoplasm"/>
    <property type="evidence" value="ECO:0007669"/>
    <property type="project" value="TreeGrafter"/>
</dbReference>
<dbReference type="PRINTS" id="PR01609">
    <property type="entry name" value="CD36FAMILY"/>
</dbReference>
<keyword evidence="3 7" id="KW-0812">Transmembrane</keyword>
<dbReference type="GO" id="GO:0005044">
    <property type="term" value="F:scavenger receptor activity"/>
    <property type="evidence" value="ECO:0007669"/>
    <property type="project" value="TreeGrafter"/>
</dbReference>
<keyword evidence="6" id="KW-0325">Glycoprotein</keyword>
<dbReference type="InterPro" id="IPR002159">
    <property type="entry name" value="CD36_fam"/>
</dbReference>
<dbReference type="AlphaFoldDB" id="A0A8B7N1D1"/>
<evidence type="ECO:0000256" key="5">
    <source>
        <dbReference type="ARBA" id="ARBA00023136"/>
    </source>
</evidence>
<keyword evidence="4 7" id="KW-1133">Transmembrane helix</keyword>
<sequence>MKPGWMKCLLIGGGVMVLVFVVLMASIQAIFVATVEGELKLQDEKPIMDAFTAPPVSIFMSFYLFNVTNARDVQYYNETPILQEIGPYVYEEFREKFSMEFDDSGNAISYKQKKYYTFREDLSGKWKESDEVTTLNVVMVMMAALGYHKTGINLIWPEIERTMNVFETFTVGEALFQGWDLPSDLNFNFSGTGIPGTENIIFEGSLGDILLQLGVEEDQIPPPLIENKIGYFSLLNDTDDGWWKVSTGRADMDEYLYVREYHNDTQLHYWNDIYCDMINGTDGTQFPPFRMDENSVVRIFVPQLCRSLYLLYVTTNTSQVAVPAVRNNCPHSSHLMVRSPGPHSSHLMVWSPGPHSSHLMVRSPGPHSSHLMVWSPEIPIIMSTPHFYQGNYSDVDMYVGLEPEKELHETYLDLETSFGVPLAAHKRIQINLPLRKFGKLPSFQNIDREYNFPVFWADEWAEVSSDDAKMIKLGLDIPMIVYIVAGILTLVGCTMMGVGGYKRYKLKRSSV</sequence>
<dbReference type="OMA" id="SHLMVWS"/>
<evidence type="ECO:0000256" key="2">
    <source>
        <dbReference type="ARBA" id="ARBA00010532"/>
    </source>
</evidence>
<protein>
    <submittedName>
        <fullName evidence="9">Sensory neuron membrane protein 2</fullName>
    </submittedName>
</protein>
<dbReference type="OrthoDB" id="195015at2759"/>
<dbReference type="GeneID" id="108665408"/>
<dbReference type="PANTHER" id="PTHR11923:SF51">
    <property type="entry name" value="LYSOSOME MEMBRANE PROTEIN 2"/>
    <property type="match status" value="1"/>
</dbReference>
<reference evidence="9" key="1">
    <citation type="submission" date="2025-08" db="UniProtKB">
        <authorList>
            <consortium name="RefSeq"/>
        </authorList>
    </citation>
    <scope>IDENTIFICATION</scope>
    <source>
        <tissue evidence="9">Whole organism</tissue>
    </source>
</reference>
<comment type="subcellular location">
    <subcellularLocation>
        <location evidence="1">Membrane</location>
    </subcellularLocation>
</comment>
<dbReference type="PANTHER" id="PTHR11923">
    <property type="entry name" value="SCAVENGER RECEPTOR CLASS B TYPE-1 SR-B1"/>
    <property type="match status" value="1"/>
</dbReference>
<organism evidence="8 9">
    <name type="scientific">Hyalella azteca</name>
    <name type="common">Amphipod</name>
    <dbReference type="NCBI Taxonomy" id="294128"/>
    <lineage>
        <taxon>Eukaryota</taxon>
        <taxon>Metazoa</taxon>
        <taxon>Ecdysozoa</taxon>
        <taxon>Arthropoda</taxon>
        <taxon>Crustacea</taxon>
        <taxon>Multicrustacea</taxon>
        <taxon>Malacostraca</taxon>
        <taxon>Eumalacostraca</taxon>
        <taxon>Peracarida</taxon>
        <taxon>Amphipoda</taxon>
        <taxon>Senticaudata</taxon>
        <taxon>Talitrida</taxon>
        <taxon>Talitroidea</taxon>
        <taxon>Hyalellidae</taxon>
        <taxon>Hyalella</taxon>
    </lineage>
</organism>
<gene>
    <name evidence="9" type="primary">LOC108665408</name>
</gene>
<keyword evidence="8" id="KW-1185">Reference proteome</keyword>
<evidence type="ECO:0000313" key="8">
    <source>
        <dbReference type="Proteomes" id="UP000694843"/>
    </source>
</evidence>
<feature type="transmembrane region" description="Helical" evidence="7">
    <location>
        <begin position="479"/>
        <end position="501"/>
    </location>
</feature>
<dbReference type="GO" id="GO:0016020">
    <property type="term" value="C:membrane"/>
    <property type="evidence" value="ECO:0007669"/>
    <property type="project" value="UniProtKB-SubCell"/>
</dbReference>
<dbReference type="Pfam" id="PF01130">
    <property type="entry name" value="CD36"/>
    <property type="match status" value="1"/>
</dbReference>
<evidence type="ECO:0000256" key="6">
    <source>
        <dbReference type="ARBA" id="ARBA00023180"/>
    </source>
</evidence>
<dbReference type="KEGG" id="hazt:108665408"/>
<keyword evidence="5 7" id="KW-0472">Membrane</keyword>
<dbReference type="Proteomes" id="UP000694843">
    <property type="component" value="Unplaced"/>
</dbReference>
<comment type="similarity">
    <text evidence="2">Belongs to the CD36 family.</text>
</comment>
<evidence type="ECO:0000256" key="1">
    <source>
        <dbReference type="ARBA" id="ARBA00004370"/>
    </source>
</evidence>